<dbReference type="EMBL" id="JAILXK010000001">
    <property type="protein sequence ID" value="MBY4636491.1"/>
    <property type="molecule type" value="Genomic_DNA"/>
</dbReference>
<evidence type="ECO:0000256" key="4">
    <source>
        <dbReference type="SAM" id="MobiDB-lite"/>
    </source>
</evidence>
<dbReference type="PRINTS" id="PR00034">
    <property type="entry name" value="HTHCRP"/>
</dbReference>
<dbReference type="InterPro" id="IPR018490">
    <property type="entry name" value="cNMP-bd_dom_sf"/>
</dbReference>
<dbReference type="Gene3D" id="2.60.120.10">
    <property type="entry name" value="Jelly Rolls"/>
    <property type="match status" value="1"/>
</dbReference>
<dbReference type="InterPro" id="IPR036390">
    <property type="entry name" value="WH_DNA-bd_sf"/>
</dbReference>
<organism evidence="7 8">
    <name type="scientific">Sphingopyxis jiangsuensis</name>
    <dbReference type="NCBI Taxonomy" id="2871171"/>
    <lineage>
        <taxon>Bacteria</taxon>
        <taxon>Pseudomonadati</taxon>
        <taxon>Pseudomonadota</taxon>
        <taxon>Alphaproteobacteria</taxon>
        <taxon>Sphingomonadales</taxon>
        <taxon>Sphingomonadaceae</taxon>
        <taxon>Sphingopyxis</taxon>
    </lineage>
</organism>
<dbReference type="InterPro" id="IPR012318">
    <property type="entry name" value="HTH_CRP"/>
</dbReference>
<dbReference type="PROSITE" id="PS50042">
    <property type="entry name" value="CNMP_BINDING_3"/>
    <property type="match status" value="1"/>
</dbReference>
<dbReference type="InterPro" id="IPR036388">
    <property type="entry name" value="WH-like_DNA-bd_sf"/>
</dbReference>
<keyword evidence="8" id="KW-1185">Reference proteome</keyword>
<dbReference type="PANTHER" id="PTHR24567:SF75">
    <property type="entry name" value="FUMARATE AND NITRATE REDUCTION REGULATORY PROTEIN"/>
    <property type="match status" value="1"/>
</dbReference>
<feature type="domain" description="Cyclic nucleotide-binding" evidence="5">
    <location>
        <begin position="29"/>
        <end position="98"/>
    </location>
</feature>
<dbReference type="InterPro" id="IPR050397">
    <property type="entry name" value="Env_Response_Regulators"/>
</dbReference>
<evidence type="ECO:0000259" key="6">
    <source>
        <dbReference type="PROSITE" id="PS51063"/>
    </source>
</evidence>
<sequence>MIPSGPIANGADIAGDHPCFGCPVRHRALCSALRHEELARFRRTGIGRRLAESDALCREGTPAAHVYTVKKGALRLSKLLRDGRRQVIGFAFPGDFVGVTMEGEHPFTIEATCDAEVCQFLRIRFVAFLADHPHLDRRLFGVAARDLAVAREQILVLGRKTAIERLATFLLDMTRHSTQIPGEPARAVLPMPRSDIADYLGVRNETISRELGVLKSKRLIRMIGTHKLAIIDRAAMERLAAGDDALTTWPDPYPCWPDPTRSPPASLQVVKADAAPEN</sequence>
<dbReference type="CDD" id="cd00038">
    <property type="entry name" value="CAP_ED"/>
    <property type="match status" value="1"/>
</dbReference>
<accession>A0ABS7MBT5</accession>
<evidence type="ECO:0000256" key="3">
    <source>
        <dbReference type="ARBA" id="ARBA00023163"/>
    </source>
</evidence>
<dbReference type="CDD" id="cd00092">
    <property type="entry name" value="HTH_CRP"/>
    <property type="match status" value="1"/>
</dbReference>
<dbReference type="SMART" id="SM00100">
    <property type="entry name" value="cNMP"/>
    <property type="match status" value="1"/>
</dbReference>
<feature type="region of interest" description="Disordered" evidence="4">
    <location>
        <begin position="256"/>
        <end position="278"/>
    </location>
</feature>
<keyword evidence="3" id="KW-0804">Transcription</keyword>
<dbReference type="PANTHER" id="PTHR24567">
    <property type="entry name" value="CRP FAMILY TRANSCRIPTIONAL REGULATORY PROTEIN"/>
    <property type="match status" value="1"/>
</dbReference>
<dbReference type="PROSITE" id="PS51063">
    <property type="entry name" value="HTH_CRP_2"/>
    <property type="match status" value="1"/>
</dbReference>
<keyword evidence="1" id="KW-0805">Transcription regulation</keyword>
<dbReference type="SUPFAM" id="SSF46785">
    <property type="entry name" value="Winged helix' DNA-binding domain"/>
    <property type="match status" value="1"/>
</dbReference>
<dbReference type="SMART" id="SM00419">
    <property type="entry name" value="HTH_CRP"/>
    <property type="match status" value="1"/>
</dbReference>
<dbReference type="SUPFAM" id="SSF51206">
    <property type="entry name" value="cAMP-binding domain-like"/>
    <property type="match status" value="1"/>
</dbReference>
<dbReference type="Gene3D" id="1.10.10.10">
    <property type="entry name" value="Winged helix-like DNA-binding domain superfamily/Winged helix DNA-binding domain"/>
    <property type="match status" value="1"/>
</dbReference>
<reference evidence="7" key="1">
    <citation type="submission" date="2021-08" db="EMBL/GenBank/DDBJ databases">
        <title>Sphingopyxis panaciterrulae sp. nov., isolated from the surface water of the Yellow Sea.</title>
        <authorList>
            <person name="Gao Z."/>
            <person name="Zhang D."/>
            <person name="Zhang A."/>
        </authorList>
    </citation>
    <scope>NUCLEOTIDE SEQUENCE</scope>
    <source>
        <strain evidence="7">XHP0097</strain>
    </source>
</reference>
<dbReference type="Proteomes" id="UP001166571">
    <property type="component" value="Unassembled WGS sequence"/>
</dbReference>
<gene>
    <name evidence="7" type="ORF">K5P26_04975</name>
</gene>
<dbReference type="Pfam" id="PF00027">
    <property type="entry name" value="cNMP_binding"/>
    <property type="match status" value="1"/>
</dbReference>
<keyword evidence="2" id="KW-0238">DNA-binding</keyword>
<evidence type="ECO:0000256" key="1">
    <source>
        <dbReference type="ARBA" id="ARBA00023015"/>
    </source>
</evidence>
<protein>
    <submittedName>
        <fullName evidence="7">Helix-turn-helix domain-containing protein</fullName>
    </submittedName>
</protein>
<evidence type="ECO:0000313" key="8">
    <source>
        <dbReference type="Proteomes" id="UP001166571"/>
    </source>
</evidence>
<dbReference type="InterPro" id="IPR014710">
    <property type="entry name" value="RmlC-like_jellyroll"/>
</dbReference>
<evidence type="ECO:0000313" key="7">
    <source>
        <dbReference type="EMBL" id="MBY4636491.1"/>
    </source>
</evidence>
<dbReference type="InterPro" id="IPR000595">
    <property type="entry name" value="cNMP-bd_dom"/>
</dbReference>
<evidence type="ECO:0000256" key="2">
    <source>
        <dbReference type="ARBA" id="ARBA00023125"/>
    </source>
</evidence>
<dbReference type="Pfam" id="PF13545">
    <property type="entry name" value="HTH_Crp_2"/>
    <property type="match status" value="1"/>
</dbReference>
<feature type="domain" description="HTH crp-type" evidence="6">
    <location>
        <begin position="160"/>
        <end position="234"/>
    </location>
</feature>
<comment type="caution">
    <text evidence="7">The sequence shown here is derived from an EMBL/GenBank/DDBJ whole genome shotgun (WGS) entry which is preliminary data.</text>
</comment>
<proteinExistence type="predicted"/>
<name>A0ABS7MBT5_9SPHN</name>
<evidence type="ECO:0000259" key="5">
    <source>
        <dbReference type="PROSITE" id="PS50042"/>
    </source>
</evidence>